<protein>
    <submittedName>
        <fullName evidence="1">Uncharacterized protein</fullName>
    </submittedName>
</protein>
<reference evidence="1 2" key="1">
    <citation type="submission" date="2021-12" db="EMBL/GenBank/DDBJ databases">
        <title>Genome sequencing of bacteria with rrn-lacking chromosome and rrn-plasmid.</title>
        <authorList>
            <person name="Anda M."/>
            <person name="Iwasaki W."/>
        </authorList>
    </citation>
    <scope>NUCLEOTIDE SEQUENCE [LARGE SCALE GENOMIC DNA]</scope>
    <source>
        <strain evidence="1 2">DSM 100852</strain>
    </source>
</reference>
<dbReference type="EMBL" id="AP025314">
    <property type="protein sequence ID" value="BDD08583.1"/>
    <property type="molecule type" value="Genomic_DNA"/>
</dbReference>
<evidence type="ECO:0000313" key="2">
    <source>
        <dbReference type="Proteomes" id="UP001348817"/>
    </source>
</evidence>
<name>A0AAU9CKP0_9BACT</name>
<dbReference type="AlphaFoldDB" id="A0AAU9CKP0"/>
<sequence>MPLNAGLELVQDTIDYLTQVSEANKPSFCDREMRQNFVHYRIFGEYLVHLVHGRLRFWCLVDSNTRNLFLFFHDPDGLVSKVEMSSLSLCACF</sequence>
<dbReference type="KEGG" id="fax:FUAX_10150"/>
<accession>A0AAU9CKP0</accession>
<organism evidence="1 2">
    <name type="scientific">Fulvitalea axinellae</name>
    <dbReference type="NCBI Taxonomy" id="1182444"/>
    <lineage>
        <taxon>Bacteria</taxon>
        <taxon>Pseudomonadati</taxon>
        <taxon>Bacteroidota</taxon>
        <taxon>Cytophagia</taxon>
        <taxon>Cytophagales</taxon>
        <taxon>Persicobacteraceae</taxon>
        <taxon>Fulvitalea</taxon>
    </lineage>
</organism>
<keyword evidence="2" id="KW-1185">Reference proteome</keyword>
<evidence type="ECO:0000313" key="1">
    <source>
        <dbReference type="EMBL" id="BDD08583.1"/>
    </source>
</evidence>
<dbReference type="Proteomes" id="UP001348817">
    <property type="component" value="Chromosome"/>
</dbReference>
<gene>
    <name evidence="1" type="ORF">FUAX_10150</name>
</gene>
<proteinExistence type="predicted"/>